<reference evidence="1 2" key="1">
    <citation type="submission" date="2019-04" db="EMBL/GenBank/DDBJ databases">
        <title>Crypto-aerobic microbial life in anoxic (sulfidic) marine sediments.</title>
        <authorList>
            <person name="Bhattacharya S."/>
            <person name="Roy C."/>
            <person name="Mondal N."/>
            <person name="Sarkar J."/>
            <person name="Mandal S."/>
            <person name="Rameez M.J."/>
            <person name="Ghosh W."/>
        </authorList>
    </citation>
    <scope>NUCLEOTIDE SEQUENCE [LARGE SCALE GENOMIC DNA]</scope>
    <source>
        <strain evidence="1 2">SBBC</strain>
    </source>
</reference>
<evidence type="ECO:0000313" key="2">
    <source>
        <dbReference type="Proteomes" id="UP000306340"/>
    </source>
</evidence>
<dbReference type="InterPro" id="IPR009003">
    <property type="entry name" value="Peptidase_S1_PA"/>
</dbReference>
<dbReference type="Proteomes" id="UP000306340">
    <property type="component" value="Unassembled WGS sequence"/>
</dbReference>
<accession>A0A4U0YZM6</accession>
<comment type="caution">
    <text evidence="1">The sequence shown here is derived from an EMBL/GenBank/DDBJ whole genome shotgun (WGS) entry which is preliminary data.</text>
</comment>
<dbReference type="Pfam" id="PF13365">
    <property type="entry name" value="Trypsin_2"/>
    <property type="match status" value="1"/>
</dbReference>
<dbReference type="AlphaFoldDB" id="A0A4U0YZM6"/>
<evidence type="ECO:0000313" key="1">
    <source>
        <dbReference type="EMBL" id="TKA98380.1"/>
    </source>
</evidence>
<gene>
    <name evidence="1" type="ORF">FAZ78_01215</name>
</gene>
<dbReference type="EMBL" id="SWAU01000004">
    <property type="protein sequence ID" value="TKA98380.1"/>
    <property type="molecule type" value="Genomic_DNA"/>
</dbReference>
<organism evidence="1 2">
    <name type="scientific">Cereibacter changlensis</name>
    <dbReference type="NCBI Taxonomy" id="402884"/>
    <lineage>
        <taxon>Bacteria</taxon>
        <taxon>Pseudomonadati</taxon>
        <taxon>Pseudomonadota</taxon>
        <taxon>Alphaproteobacteria</taxon>
        <taxon>Rhodobacterales</taxon>
        <taxon>Paracoccaceae</taxon>
        <taxon>Cereibacter</taxon>
    </lineage>
</organism>
<dbReference type="RefSeq" id="WP_136790956.1">
    <property type="nucleotide sequence ID" value="NZ_SWAU01000004.1"/>
</dbReference>
<protein>
    <submittedName>
        <fullName evidence="1">Trypsin-like peptidase domain-containing protein</fullName>
    </submittedName>
</protein>
<proteinExistence type="predicted"/>
<dbReference type="Gene3D" id="2.40.10.120">
    <property type="match status" value="1"/>
</dbReference>
<name>A0A4U0YZM6_9RHOB</name>
<sequence>MQRDVVKRSLEIGRSALDGFYNETAFSARSGPMDVEQVEGLESIVLTVGRPALLIRSGRFDAPPETWAMLEGNRDVIEALFRSIGRIELDGHPSLEWVGTGFMIAPGVLATNRHVVQEFARLSPQGKWVMEPGVSARVDFAEEMDTVTPNEHAIGGIIGVHSALDVALLEVDGGPLAAPALRLDGGSVALGRGRLSFVVGYPALDSRRNDPALMETIFAGIYGVKRLQPGLLTDWSAMRRAYIHDCSTLGGNSGSCLVDLDSGVVSGIHFGGRFLDGNWAISTRDLAADGYLARLGAQFV</sequence>
<dbReference type="SUPFAM" id="SSF50494">
    <property type="entry name" value="Trypsin-like serine proteases"/>
    <property type="match status" value="1"/>
</dbReference>